<keyword evidence="2" id="KW-0238">DNA-binding</keyword>
<feature type="domain" description="HTH luxR-type" evidence="4">
    <location>
        <begin position="167"/>
        <end position="231"/>
    </location>
</feature>
<sequence>MFTGADARQTAAHAPGWMTAGVRVELVRVLVTTSDPVTGAGLASYLEDHPSTTLLPKDKSAEADVCLVVDDHVRPATLARMENLARTSTTAGMRMVLITDLIQEQQFLRAVHLGLSSVLLRKEAVRERVVKAVIGAHAGRAEMTPVMIAWLAEHLRSIQRDILAPRALTSSGLLSREIDVLRLLADGLDTSEIALELNFSERTIKNVIHAMLTRLQLRNRTHAVAHALRQGVL</sequence>
<evidence type="ECO:0000256" key="2">
    <source>
        <dbReference type="ARBA" id="ARBA00023125"/>
    </source>
</evidence>
<evidence type="ECO:0000256" key="3">
    <source>
        <dbReference type="ARBA" id="ARBA00023163"/>
    </source>
</evidence>
<reference evidence="5 6" key="1">
    <citation type="submission" date="2015-10" db="EMBL/GenBank/DDBJ databases">
        <title>Draft genome sequence of Streptomyces cellostaticus DSM 40189, type strain for the species Streptomyces cellostaticus.</title>
        <authorList>
            <person name="Ruckert C."/>
            <person name="Winkler A."/>
            <person name="Kalinowski J."/>
            <person name="Kampfer P."/>
            <person name="Glaeser S."/>
        </authorList>
    </citation>
    <scope>NUCLEOTIDE SEQUENCE [LARGE SCALE GENOMIC DNA]</scope>
    <source>
        <strain evidence="5 6">DSM 40189</strain>
    </source>
</reference>
<dbReference type="PRINTS" id="PR00038">
    <property type="entry name" value="HTHLUXR"/>
</dbReference>
<protein>
    <recommendedName>
        <fullName evidence="4">HTH luxR-type domain-containing protein</fullName>
    </recommendedName>
</protein>
<dbReference type="Gene3D" id="3.40.50.2300">
    <property type="match status" value="1"/>
</dbReference>
<comment type="caution">
    <text evidence="5">The sequence shown here is derived from an EMBL/GenBank/DDBJ whole genome shotgun (WGS) entry which is preliminary data.</text>
</comment>
<dbReference type="SMART" id="SM00421">
    <property type="entry name" value="HTH_LUXR"/>
    <property type="match status" value="1"/>
</dbReference>
<dbReference type="InterPro" id="IPR000792">
    <property type="entry name" value="Tscrpt_reg_LuxR_C"/>
</dbReference>
<evidence type="ECO:0000256" key="1">
    <source>
        <dbReference type="ARBA" id="ARBA00023015"/>
    </source>
</evidence>
<dbReference type="GO" id="GO:0006355">
    <property type="term" value="P:regulation of DNA-templated transcription"/>
    <property type="evidence" value="ECO:0007669"/>
    <property type="project" value="InterPro"/>
</dbReference>
<proteinExistence type="predicted"/>
<dbReference type="CDD" id="cd06170">
    <property type="entry name" value="LuxR_C_like"/>
    <property type="match status" value="1"/>
</dbReference>
<dbReference type="PANTHER" id="PTHR44688:SF16">
    <property type="entry name" value="DNA-BINDING TRANSCRIPTIONAL ACTIVATOR DEVR_DOSR"/>
    <property type="match status" value="1"/>
</dbReference>
<keyword evidence="3" id="KW-0804">Transcription</keyword>
<dbReference type="AlphaFoldDB" id="A0A101NTG7"/>
<dbReference type="PANTHER" id="PTHR44688">
    <property type="entry name" value="DNA-BINDING TRANSCRIPTIONAL ACTIVATOR DEVR_DOSR"/>
    <property type="match status" value="1"/>
</dbReference>
<dbReference type="EMBL" id="LMWL01000001">
    <property type="protein sequence ID" value="KUM99041.1"/>
    <property type="molecule type" value="Genomic_DNA"/>
</dbReference>
<dbReference type="InterPro" id="IPR016032">
    <property type="entry name" value="Sig_transdc_resp-reg_C-effctor"/>
</dbReference>
<gene>
    <name evidence="5" type="ORF">AQI88_00265</name>
</gene>
<dbReference type="Proteomes" id="UP000054241">
    <property type="component" value="Unassembled WGS sequence"/>
</dbReference>
<dbReference type="GO" id="GO:0003677">
    <property type="term" value="F:DNA binding"/>
    <property type="evidence" value="ECO:0007669"/>
    <property type="project" value="UniProtKB-KW"/>
</dbReference>
<evidence type="ECO:0000313" key="6">
    <source>
        <dbReference type="Proteomes" id="UP000054241"/>
    </source>
</evidence>
<evidence type="ECO:0000313" key="5">
    <source>
        <dbReference type="EMBL" id="KUM99041.1"/>
    </source>
</evidence>
<accession>A0A101NTG7</accession>
<dbReference type="SUPFAM" id="SSF46894">
    <property type="entry name" value="C-terminal effector domain of the bipartite response regulators"/>
    <property type="match status" value="1"/>
</dbReference>
<evidence type="ECO:0000259" key="4">
    <source>
        <dbReference type="PROSITE" id="PS50043"/>
    </source>
</evidence>
<dbReference type="PROSITE" id="PS00622">
    <property type="entry name" value="HTH_LUXR_1"/>
    <property type="match status" value="1"/>
</dbReference>
<dbReference type="STRING" id="67285.AQI88_00265"/>
<dbReference type="Pfam" id="PF00196">
    <property type="entry name" value="GerE"/>
    <property type="match status" value="1"/>
</dbReference>
<organism evidence="5 6">
    <name type="scientific">Streptomyces cellostaticus</name>
    <dbReference type="NCBI Taxonomy" id="67285"/>
    <lineage>
        <taxon>Bacteria</taxon>
        <taxon>Bacillati</taxon>
        <taxon>Actinomycetota</taxon>
        <taxon>Actinomycetes</taxon>
        <taxon>Kitasatosporales</taxon>
        <taxon>Streptomycetaceae</taxon>
        <taxon>Streptomyces</taxon>
    </lineage>
</organism>
<dbReference type="PROSITE" id="PS50043">
    <property type="entry name" value="HTH_LUXR_2"/>
    <property type="match status" value="1"/>
</dbReference>
<keyword evidence="1" id="KW-0805">Transcription regulation</keyword>
<keyword evidence="6" id="KW-1185">Reference proteome</keyword>
<name>A0A101NTG7_9ACTN</name>